<proteinExistence type="inferred from homology"/>
<evidence type="ECO:0000256" key="7">
    <source>
        <dbReference type="SAM" id="Phobius"/>
    </source>
</evidence>
<dbReference type="GO" id="GO:0005886">
    <property type="term" value="C:plasma membrane"/>
    <property type="evidence" value="ECO:0007669"/>
    <property type="project" value="TreeGrafter"/>
</dbReference>
<dbReference type="AlphaFoldDB" id="A0A3R6WVD9"/>
<dbReference type="InterPro" id="IPR045122">
    <property type="entry name" value="Csc1-like"/>
</dbReference>
<evidence type="ECO:0000256" key="1">
    <source>
        <dbReference type="ARBA" id="ARBA00004141"/>
    </source>
</evidence>
<evidence type="ECO:0000256" key="6">
    <source>
        <dbReference type="ARBA" id="ARBA00023136"/>
    </source>
</evidence>
<keyword evidence="6 7" id="KW-0472">Membrane</keyword>
<sequence>MLYHKDLRQSFVARVRARERGKGNSTCHLADAMNSTGDIWHVDYTQKRLEQAAQGWSSIALVFSVNCCMFAVACVLFRLSRSSRTSLFFMGATNSNFAAYPFNQPHMTEWQHFVAFLSTPNDVSSLQQAVGDEGAFYLTFQVYALKMVLAMTAFAFLVLIPTYVLCAPTSLAAFSTMTIRAVPDKSPLLWVSVASCYVFSAMYAIFLTQLGYLCNNKDPTNTNLLCMIPSELSAKTVLVDAGAPKCMSPERTFYLLDQVPIIFPGLISHVAVVYDLTEYKRSHTIRIANENAVDRLTLLLTRKHRGALPWYVHLFHEPRSYLSTTSLASQIQSLQRDIDKRHSHEIRSIQSILTTHRGTGRVFIIFNDPKAKARFVRKIQRRSTTHLVARTPKQHHATLRQKIHELSLLSWHLELAPEPDDLDWHFISYHRAKRTALTALIYTFLTVFIVLFTSPLAVTSAIASGTYAGTAKSLNDLVMQTKEWAANLSPAMANVTASYVPTMILVMINAVLLNVILHAGLMQPKCTDSAKEKSILHYSAVCTVLVVIVAFSTVVPVILPFGAFYLSVQHVVDKYALLYVRPKIKGKGAIAATSTHASMFALVIYQCAMAGFFLVRGTWHQIAAVIALLVVSSVFMLWQYIRDKGQLYRAVGQPYKPEQTMLLSPNSKCVDMYRDPVLRLLDATTRTQSERYGSIVLP</sequence>
<feature type="transmembrane region" description="Helical" evidence="7">
    <location>
        <begin position="259"/>
        <end position="277"/>
    </location>
</feature>
<feature type="transmembrane region" description="Helical" evidence="7">
    <location>
        <begin position="187"/>
        <end position="206"/>
    </location>
</feature>
<feature type="transmembrane region" description="Helical" evidence="7">
    <location>
        <begin position="538"/>
        <end position="568"/>
    </location>
</feature>
<feature type="transmembrane region" description="Helical" evidence="7">
    <location>
        <begin position="439"/>
        <end position="463"/>
    </location>
</feature>
<feature type="transmembrane region" description="Helical" evidence="7">
    <location>
        <begin position="622"/>
        <end position="641"/>
    </location>
</feature>
<dbReference type="VEuPathDB" id="FungiDB:H257_01741"/>
<dbReference type="PANTHER" id="PTHR13018">
    <property type="entry name" value="PROBABLE MEMBRANE PROTEIN DUF221-RELATED"/>
    <property type="match status" value="1"/>
</dbReference>
<gene>
    <name evidence="10" type="ORF">DYB35_004356</name>
</gene>
<feature type="domain" description="CSC1/OSCA1-like N-terminal transmembrane" evidence="9">
    <location>
        <begin position="63"/>
        <end position="208"/>
    </location>
</feature>
<name>A0A3R6WVD9_APHAT</name>
<evidence type="ECO:0000256" key="3">
    <source>
        <dbReference type="ARBA" id="ARBA00022448"/>
    </source>
</evidence>
<dbReference type="Proteomes" id="UP000285712">
    <property type="component" value="Unassembled WGS sequence"/>
</dbReference>
<evidence type="ECO:0000256" key="2">
    <source>
        <dbReference type="ARBA" id="ARBA00007779"/>
    </source>
</evidence>
<protein>
    <recommendedName>
        <fullName evidence="12">CSC1/OSCA1-like 7TM region domain-containing protein</fullName>
    </recommendedName>
</protein>
<keyword evidence="5 7" id="KW-1133">Transmembrane helix</keyword>
<organism evidence="10 11">
    <name type="scientific">Aphanomyces astaci</name>
    <name type="common">Crayfish plague agent</name>
    <dbReference type="NCBI Taxonomy" id="112090"/>
    <lineage>
        <taxon>Eukaryota</taxon>
        <taxon>Sar</taxon>
        <taxon>Stramenopiles</taxon>
        <taxon>Oomycota</taxon>
        <taxon>Saprolegniomycetes</taxon>
        <taxon>Saprolegniales</taxon>
        <taxon>Verrucalvaceae</taxon>
        <taxon>Aphanomyces</taxon>
    </lineage>
</organism>
<dbReference type="InterPro" id="IPR032880">
    <property type="entry name" value="CSC1/OSCA1-like_N"/>
</dbReference>
<comment type="subcellular location">
    <subcellularLocation>
        <location evidence="1">Membrane</location>
        <topology evidence="1">Multi-pass membrane protein</topology>
    </subcellularLocation>
</comment>
<reference evidence="10 11" key="1">
    <citation type="submission" date="2018-08" db="EMBL/GenBank/DDBJ databases">
        <title>Aphanomyces genome sequencing and annotation.</title>
        <authorList>
            <person name="Minardi D."/>
            <person name="Oidtmann B."/>
            <person name="Van Der Giezen M."/>
            <person name="Studholme D.J."/>
        </authorList>
    </citation>
    <scope>NUCLEOTIDE SEQUENCE [LARGE SCALE GENOMIC DNA]</scope>
    <source>
        <strain evidence="10 11">Sv</strain>
    </source>
</reference>
<evidence type="ECO:0000259" key="9">
    <source>
        <dbReference type="Pfam" id="PF13967"/>
    </source>
</evidence>
<dbReference type="PANTHER" id="PTHR13018:SF5">
    <property type="entry name" value="RE44586P"/>
    <property type="match status" value="1"/>
</dbReference>
<feature type="domain" description="CSC1/OSCA1-like 7TM region" evidence="8">
    <location>
        <begin position="537"/>
        <end position="613"/>
    </location>
</feature>
<feature type="transmembrane region" description="Helical" evidence="7">
    <location>
        <begin position="143"/>
        <end position="166"/>
    </location>
</feature>
<evidence type="ECO:0000259" key="8">
    <source>
        <dbReference type="Pfam" id="PF02714"/>
    </source>
</evidence>
<dbReference type="GO" id="GO:0005227">
    <property type="term" value="F:calcium-activated cation channel activity"/>
    <property type="evidence" value="ECO:0007669"/>
    <property type="project" value="InterPro"/>
</dbReference>
<feature type="transmembrane region" description="Helical" evidence="7">
    <location>
        <begin position="56"/>
        <end position="79"/>
    </location>
</feature>
<dbReference type="EMBL" id="QUTG01003504">
    <property type="protein sequence ID" value="RHY91330.1"/>
    <property type="molecule type" value="Genomic_DNA"/>
</dbReference>
<evidence type="ECO:0000313" key="11">
    <source>
        <dbReference type="Proteomes" id="UP000285712"/>
    </source>
</evidence>
<evidence type="ECO:0000256" key="5">
    <source>
        <dbReference type="ARBA" id="ARBA00022989"/>
    </source>
</evidence>
<comment type="similarity">
    <text evidence="2">Belongs to the CSC1 (TC 1.A.17) family.</text>
</comment>
<dbReference type="InterPro" id="IPR003864">
    <property type="entry name" value="CSC1/OSCA1-like_7TM"/>
</dbReference>
<dbReference type="Pfam" id="PF13967">
    <property type="entry name" value="RSN1_TM"/>
    <property type="match status" value="1"/>
</dbReference>
<keyword evidence="3" id="KW-0813">Transport</keyword>
<evidence type="ECO:0000256" key="4">
    <source>
        <dbReference type="ARBA" id="ARBA00022692"/>
    </source>
</evidence>
<dbReference type="Pfam" id="PF02714">
    <property type="entry name" value="RSN1_7TM"/>
    <property type="match status" value="1"/>
</dbReference>
<evidence type="ECO:0008006" key="12">
    <source>
        <dbReference type="Google" id="ProtNLM"/>
    </source>
</evidence>
<feature type="transmembrane region" description="Helical" evidence="7">
    <location>
        <begin position="498"/>
        <end position="517"/>
    </location>
</feature>
<comment type="caution">
    <text evidence="10">The sequence shown here is derived from an EMBL/GenBank/DDBJ whole genome shotgun (WGS) entry which is preliminary data.</text>
</comment>
<accession>A0A3R6WVD9</accession>
<feature type="transmembrane region" description="Helical" evidence="7">
    <location>
        <begin position="588"/>
        <end position="615"/>
    </location>
</feature>
<keyword evidence="4 7" id="KW-0812">Transmembrane</keyword>
<evidence type="ECO:0000313" key="10">
    <source>
        <dbReference type="EMBL" id="RHY91330.1"/>
    </source>
</evidence>